<evidence type="ECO:0000313" key="8">
    <source>
        <dbReference type="EMBL" id="KAJ8306487.1"/>
    </source>
</evidence>
<dbReference type="PANTHER" id="PTHR13439">
    <property type="entry name" value="CT120 PROTEIN"/>
    <property type="match status" value="1"/>
</dbReference>
<protein>
    <recommendedName>
        <fullName evidence="7">TLC domain-containing protein</fullName>
    </recommendedName>
</protein>
<evidence type="ECO:0000256" key="1">
    <source>
        <dbReference type="ARBA" id="ARBA00004141"/>
    </source>
</evidence>
<proteinExistence type="predicted"/>
<dbReference type="PANTHER" id="PTHR13439:SF0">
    <property type="entry name" value="TOPOISOMERASE I DAMAGE AFFECTED PROTEIN 4"/>
    <property type="match status" value="1"/>
</dbReference>
<evidence type="ECO:0000259" key="7">
    <source>
        <dbReference type="PROSITE" id="PS50922"/>
    </source>
</evidence>
<evidence type="ECO:0000256" key="3">
    <source>
        <dbReference type="ARBA" id="ARBA00022989"/>
    </source>
</evidence>
<evidence type="ECO:0000313" key="9">
    <source>
        <dbReference type="Proteomes" id="UP001217089"/>
    </source>
</evidence>
<reference evidence="8 9" key="1">
    <citation type="submission" date="2022-12" db="EMBL/GenBank/DDBJ databases">
        <title>Chromosome-level genome of Tegillarca granosa.</title>
        <authorList>
            <person name="Kim J."/>
        </authorList>
    </citation>
    <scope>NUCLEOTIDE SEQUENCE [LARGE SCALE GENOMIC DNA]</scope>
    <source>
        <strain evidence="8">Teg-2019</strain>
        <tissue evidence="8">Adductor muscle</tissue>
    </source>
</reference>
<dbReference type="EMBL" id="JARBDR010000813">
    <property type="protein sequence ID" value="KAJ8306487.1"/>
    <property type="molecule type" value="Genomic_DNA"/>
</dbReference>
<keyword evidence="4 5" id="KW-0472">Membrane</keyword>
<comment type="caution">
    <text evidence="8">The sequence shown here is derived from an EMBL/GenBank/DDBJ whole genome shotgun (WGS) entry which is preliminary data.</text>
</comment>
<feature type="domain" description="TLC" evidence="7">
    <location>
        <begin position="1"/>
        <end position="93"/>
    </location>
</feature>
<evidence type="ECO:0000256" key="6">
    <source>
        <dbReference type="SAM" id="Phobius"/>
    </source>
</evidence>
<keyword evidence="9" id="KW-1185">Reference proteome</keyword>
<keyword evidence="2 5" id="KW-0812">Transmembrane</keyword>
<feature type="transmembrane region" description="Helical" evidence="6">
    <location>
        <begin position="21"/>
        <end position="44"/>
    </location>
</feature>
<organism evidence="8 9">
    <name type="scientific">Tegillarca granosa</name>
    <name type="common">Malaysian cockle</name>
    <name type="synonym">Anadara granosa</name>
    <dbReference type="NCBI Taxonomy" id="220873"/>
    <lineage>
        <taxon>Eukaryota</taxon>
        <taxon>Metazoa</taxon>
        <taxon>Spiralia</taxon>
        <taxon>Lophotrochozoa</taxon>
        <taxon>Mollusca</taxon>
        <taxon>Bivalvia</taxon>
        <taxon>Autobranchia</taxon>
        <taxon>Pteriomorphia</taxon>
        <taxon>Arcoida</taxon>
        <taxon>Arcoidea</taxon>
        <taxon>Arcidae</taxon>
        <taxon>Tegillarca</taxon>
    </lineage>
</organism>
<dbReference type="Proteomes" id="UP001217089">
    <property type="component" value="Unassembled WGS sequence"/>
</dbReference>
<dbReference type="InterPro" id="IPR050846">
    <property type="entry name" value="TLCD"/>
</dbReference>
<comment type="subcellular location">
    <subcellularLocation>
        <location evidence="1">Membrane</location>
        <topology evidence="1">Multi-pass membrane protein</topology>
    </subcellularLocation>
</comment>
<evidence type="ECO:0000256" key="5">
    <source>
        <dbReference type="PROSITE-ProRule" id="PRU00205"/>
    </source>
</evidence>
<evidence type="ECO:0000256" key="2">
    <source>
        <dbReference type="ARBA" id="ARBA00022692"/>
    </source>
</evidence>
<accession>A0ABQ9EMJ3</accession>
<evidence type="ECO:0000256" key="4">
    <source>
        <dbReference type="ARBA" id="ARBA00023136"/>
    </source>
</evidence>
<dbReference type="InterPro" id="IPR006634">
    <property type="entry name" value="TLC-dom"/>
</dbReference>
<dbReference type="Pfam" id="PF03798">
    <property type="entry name" value="TRAM_LAG1_CLN8"/>
    <property type="match status" value="1"/>
</dbReference>
<keyword evidence="3 6" id="KW-1133">Transmembrane helix</keyword>
<gene>
    <name evidence="8" type="ORF">KUTeg_017032</name>
</gene>
<sequence>MRKSLRWMLDALKFSKTSNLFFINGLLMVGSFYAVRILILPFYWYKIYTIYGTDDFIKLGFAQAVMIVTSIMLDGLNCFWGYRMYLGARKVVKLKLDDNKNETNKEK</sequence>
<dbReference type="PROSITE" id="PS50922">
    <property type="entry name" value="TLC"/>
    <property type="match status" value="1"/>
</dbReference>
<name>A0ABQ9EMJ3_TEGGR</name>
<feature type="transmembrane region" description="Helical" evidence="6">
    <location>
        <begin position="56"/>
        <end position="80"/>
    </location>
</feature>